<evidence type="ECO:0000313" key="3">
    <source>
        <dbReference type="Proteomes" id="UP000663444"/>
    </source>
</evidence>
<protein>
    <submittedName>
        <fullName evidence="2">Uncharacterized protein</fullName>
    </submittedName>
</protein>
<sequence>MRIWMAAGLAVYLALSALGAQSDGLSWHGALGWLQPGLLAPVAEEPAAGLPPAPLQRELMRHAAG</sequence>
<dbReference type="EMBL" id="CP064781">
    <property type="protein sequence ID" value="QRJ63071.1"/>
    <property type="molecule type" value="Genomic_DNA"/>
</dbReference>
<gene>
    <name evidence="2" type="ORF">IWH25_15155</name>
</gene>
<keyword evidence="1" id="KW-0732">Signal</keyword>
<accession>A0A974SMH6</accession>
<dbReference type="KEGG" id="ares:IWH25_15155"/>
<dbReference type="AlphaFoldDB" id="A0A974SMH6"/>
<evidence type="ECO:0000313" key="2">
    <source>
        <dbReference type="EMBL" id="QRJ63071.1"/>
    </source>
</evidence>
<reference evidence="2" key="1">
    <citation type="submission" date="2020-11" db="EMBL/GenBank/DDBJ databases">
        <title>Azospira restricta DSM 18626 genome sequence.</title>
        <authorList>
            <person name="Moe W.M."/>
        </authorList>
    </citation>
    <scope>NUCLEOTIDE SEQUENCE</scope>
    <source>
        <strain evidence="2">DSM 18626</strain>
    </source>
</reference>
<dbReference type="RefSeq" id="WP_203386599.1">
    <property type="nucleotide sequence ID" value="NZ_CP064781.1"/>
</dbReference>
<keyword evidence="3" id="KW-1185">Reference proteome</keyword>
<feature type="signal peptide" evidence="1">
    <location>
        <begin position="1"/>
        <end position="22"/>
    </location>
</feature>
<feature type="chain" id="PRO_5037355906" evidence="1">
    <location>
        <begin position="23"/>
        <end position="65"/>
    </location>
</feature>
<proteinExistence type="predicted"/>
<organism evidence="2 3">
    <name type="scientific">Azospira restricta</name>
    <dbReference type="NCBI Taxonomy" id="404405"/>
    <lineage>
        <taxon>Bacteria</taxon>
        <taxon>Pseudomonadati</taxon>
        <taxon>Pseudomonadota</taxon>
        <taxon>Betaproteobacteria</taxon>
        <taxon>Rhodocyclales</taxon>
        <taxon>Rhodocyclaceae</taxon>
        <taxon>Azospira</taxon>
    </lineage>
</organism>
<name>A0A974SMH6_9RHOO</name>
<evidence type="ECO:0000256" key="1">
    <source>
        <dbReference type="SAM" id="SignalP"/>
    </source>
</evidence>
<dbReference type="Proteomes" id="UP000663444">
    <property type="component" value="Chromosome"/>
</dbReference>